<dbReference type="CDD" id="cd04179">
    <property type="entry name" value="DPM_DPG-synthase_like"/>
    <property type="match status" value="1"/>
</dbReference>
<dbReference type="Pfam" id="PF00535">
    <property type="entry name" value="Glycos_transf_2"/>
    <property type="match status" value="1"/>
</dbReference>
<dbReference type="InterPro" id="IPR029044">
    <property type="entry name" value="Nucleotide-diphossugar_trans"/>
</dbReference>
<evidence type="ECO:0000313" key="2">
    <source>
        <dbReference type="EMBL" id="GAG78552.1"/>
    </source>
</evidence>
<accession>X1BBG3</accession>
<name>X1BBG3_9ZZZZ</name>
<comment type="caution">
    <text evidence="2">The sequence shown here is derived from an EMBL/GenBank/DDBJ whole genome shotgun (WGS) entry which is preliminary data.</text>
</comment>
<evidence type="ECO:0000259" key="1">
    <source>
        <dbReference type="Pfam" id="PF00535"/>
    </source>
</evidence>
<reference evidence="2" key="1">
    <citation type="journal article" date="2014" name="Front. Microbiol.">
        <title>High frequency of phylogenetically diverse reductive dehalogenase-homologous genes in deep subseafloor sedimentary metagenomes.</title>
        <authorList>
            <person name="Kawai M."/>
            <person name="Futagami T."/>
            <person name="Toyoda A."/>
            <person name="Takaki Y."/>
            <person name="Nishi S."/>
            <person name="Hori S."/>
            <person name="Arai W."/>
            <person name="Tsubouchi T."/>
            <person name="Morono Y."/>
            <person name="Uchiyama I."/>
            <person name="Ito T."/>
            <person name="Fujiyama A."/>
            <person name="Inagaki F."/>
            <person name="Takami H."/>
        </authorList>
    </citation>
    <scope>NUCLEOTIDE SEQUENCE</scope>
    <source>
        <strain evidence="2">Expedition CK06-06</strain>
    </source>
</reference>
<dbReference type="Gene3D" id="3.90.550.10">
    <property type="entry name" value="Spore Coat Polysaccharide Biosynthesis Protein SpsA, Chain A"/>
    <property type="match status" value="1"/>
</dbReference>
<organism evidence="2">
    <name type="scientific">marine sediment metagenome</name>
    <dbReference type="NCBI Taxonomy" id="412755"/>
    <lineage>
        <taxon>unclassified sequences</taxon>
        <taxon>metagenomes</taxon>
        <taxon>ecological metagenomes</taxon>
    </lineage>
</organism>
<feature type="domain" description="Glycosyltransferase 2-like" evidence="1">
    <location>
        <begin position="3"/>
        <end position="101"/>
    </location>
</feature>
<dbReference type="PANTHER" id="PTHR48090:SF7">
    <property type="entry name" value="RFBJ PROTEIN"/>
    <property type="match status" value="1"/>
</dbReference>
<protein>
    <recommendedName>
        <fullName evidence="1">Glycosyltransferase 2-like domain-containing protein</fullName>
    </recommendedName>
</protein>
<proteinExistence type="predicted"/>
<dbReference type="InterPro" id="IPR050256">
    <property type="entry name" value="Glycosyltransferase_2"/>
</dbReference>
<feature type="non-terminal residue" evidence="2">
    <location>
        <position position="169"/>
    </location>
</feature>
<dbReference type="AlphaFoldDB" id="X1BBG3"/>
<gene>
    <name evidence="2" type="ORF">S01H4_33299</name>
</gene>
<dbReference type="InterPro" id="IPR001173">
    <property type="entry name" value="Glyco_trans_2-like"/>
</dbReference>
<sequence>MDKIIVVDDGSTDRTAQIAKDLGATVIQHKKNMGVGAAMRTGINYAKKIKPDIIVTLDADGQHDPSDIPRLIKPILSGEADFVIGSRRLEKCQDMKQINVIGNKILNLIVSVLIRKRIKDSQSGFRALNQNSIMTLNLEGDKTYVQEMIIELCLKGKKIKEVFIETNNR</sequence>
<dbReference type="SUPFAM" id="SSF53448">
    <property type="entry name" value="Nucleotide-diphospho-sugar transferases"/>
    <property type="match status" value="1"/>
</dbReference>
<dbReference type="PANTHER" id="PTHR48090">
    <property type="entry name" value="UNDECAPRENYL-PHOSPHATE 4-DEOXY-4-FORMAMIDO-L-ARABINOSE TRANSFERASE-RELATED"/>
    <property type="match status" value="1"/>
</dbReference>
<dbReference type="EMBL" id="BART01017508">
    <property type="protein sequence ID" value="GAG78552.1"/>
    <property type="molecule type" value="Genomic_DNA"/>
</dbReference>